<dbReference type="InterPro" id="IPR055414">
    <property type="entry name" value="LRR_R13L4/SHOC2-like"/>
</dbReference>
<feature type="signal peptide" evidence="2">
    <location>
        <begin position="1"/>
        <end position="24"/>
    </location>
</feature>
<sequence>MHPNIPIGCLKMLVYLDLLWCSLSVSFSFIKQLESLELLSLPDLLVSAVCLEEFPRYSRKNLPKLWFIFHYSKDQSISNGTSLEYVLLDLQPCTQLESVSKSICGLQHIRRLTLDGCILEVPKDIDQLKCLEELTLYSTNVICHPDSVCMLKHLKSLKLKDVELPENLGLLEHLEELILSSTSIRRLLDSICMLKQLLSLKLKSCLLLQELPNDLGQLDCLEKLNFLSTCIRSLPDSICMLKYLQFVNLESCQLLEKLPEDIRQLECLEELNLKKCASLGDIPNSICKMKCLRYFYLPFCSRVQKLPEEFGSLERLQELDINCTGISHLPHSIYLLKDLCIVGFESLLQSCALATSTEIQTSDTKTFTQALDNTGAETKMGLRNQFTQNYCNKYFLCFS</sequence>
<dbReference type="PANTHER" id="PTHR45752:SF195">
    <property type="entry name" value="LEUCINE-RICH REPEAT (LRR) FAMILY PROTEIN-RELATED"/>
    <property type="match status" value="1"/>
</dbReference>
<dbReference type="SUPFAM" id="SSF52058">
    <property type="entry name" value="L domain-like"/>
    <property type="match status" value="1"/>
</dbReference>
<dbReference type="Pfam" id="PF23598">
    <property type="entry name" value="LRR_14"/>
    <property type="match status" value="2"/>
</dbReference>
<dbReference type="AlphaFoldDB" id="A0A9R1VZT1"/>
<dbReference type="InterPro" id="IPR001611">
    <property type="entry name" value="Leu-rich_rpt"/>
</dbReference>
<evidence type="ECO:0000256" key="2">
    <source>
        <dbReference type="SAM" id="SignalP"/>
    </source>
</evidence>
<organism evidence="4 5">
    <name type="scientific">Lactuca sativa</name>
    <name type="common">Garden lettuce</name>
    <dbReference type="NCBI Taxonomy" id="4236"/>
    <lineage>
        <taxon>Eukaryota</taxon>
        <taxon>Viridiplantae</taxon>
        <taxon>Streptophyta</taxon>
        <taxon>Embryophyta</taxon>
        <taxon>Tracheophyta</taxon>
        <taxon>Spermatophyta</taxon>
        <taxon>Magnoliopsida</taxon>
        <taxon>eudicotyledons</taxon>
        <taxon>Gunneridae</taxon>
        <taxon>Pentapetalae</taxon>
        <taxon>asterids</taxon>
        <taxon>campanulids</taxon>
        <taxon>Asterales</taxon>
        <taxon>Asteraceae</taxon>
        <taxon>Cichorioideae</taxon>
        <taxon>Cichorieae</taxon>
        <taxon>Lactucinae</taxon>
        <taxon>Lactuca</taxon>
    </lineage>
</organism>
<feature type="chain" id="PRO_5040307232" description="Disease resistance R13L4/SHOC-2-like LRR domain-containing protein" evidence="2">
    <location>
        <begin position="25"/>
        <end position="399"/>
    </location>
</feature>
<dbReference type="Proteomes" id="UP000235145">
    <property type="component" value="Unassembled WGS sequence"/>
</dbReference>
<evidence type="ECO:0000259" key="3">
    <source>
        <dbReference type="Pfam" id="PF23598"/>
    </source>
</evidence>
<name>A0A9R1VZT1_LACSA</name>
<feature type="domain" description="Disease resistance R13L4/SHOC-2-like LRR" evidence="3">
    <location>
        <begin position="87"/>
        <end position="203"/>
    </location>
</feature>
<keyword evidence="5" id="KW-1185">Reference proteome</keyword>
<evidence type="ECO:0000313" key="5">
    <source>
        <dbReference type="Proteomes" id="UP000235145"/>
    </source>
</evidence>
<protein>
    <recommendedName>
        <fullName evidence="3">Disease resistance R13L4/SHOC-2-like LRR domain-containing protein</fullName>
    </recommendedName>
</protein>
<dbReference type="InterPro" id="IPR032675">
    <property type="entry name" value="LRR_dom_sf"/>
</dbReference>
<gene>
    <name evidence="4" type="ORF">LSAT_V11C400172080</name>
</gene>
<dbReference type="EMBL" id="NBSK02000004">
    <property type="protein sequence ID" value="KAJ0213611.1"/>
    <property type="molecule type" value="Genomic_DNA"/>
</dbReference>
<evidence type="ECO:0000256" key="1">
    <source>
        <dbReference type="ARBA" id="ARBA00022737"/>
    </source>
</evidence>
<feature type="domain" description="Disease resistance R13L4/SHOC-2-like LRR" evidence="3">
    <location>
        <begin position="271"/>
        <end position="342"/>
    </location>
</feature>
<keyword evidence="2" id="KW-0732">Signal</keyword>
<proteinExistence type="predicted"/>
<evidence type="ECO:0000313" key="4">
    <source>
        <dbReference type="EMBL" id="KAJ0213611.1"/>
    </source>
</evidence>
<reference evidence="4 5" key="1">
    <citation type="journal article" date="2017" name="Nat. Commun.">
        <title>Genome assembly with in vitro proximity ligation data and whole-genome triplication in lettuce.</title>
        <authorList>
            <person name="Reyes-Chin-Wo S."/>
            <person name="Wang Z."/>
            <person name="Yang X."/>
            <person name="Kozik A."/>
            <person name="Arikit S."/>
            <person name="Song C."/>
            <person name="Xia L."/>
            <person name="Froenicke L."/>
            <person name="Lavelle D.O."/>
            <person name="Truco M.J."/>
            <person name="Xia R."/>
            <person name="Zhu S."/>
            <person name="Xu C."/>
            <person name="Xu H."/>
            <person name="Xu X."/>
            <person name="Cox K."/>
            <person name="Korf I."/>
            <person name="Meyers B.C."/>
            <person name="Michelmore R.W."/>
        </authorList>
    </citation>
    <scope>NUCLEOTIDE SEQUENCE [LARGE SCALE GENOMIC DNA]</scope>
    <source>
        <strain evidence="5">cv. Salinas</strain>
        <tissue evidence="4">Seedlings</tissue>
    </source>
</reference>
<dbReference type="PANTHER" id="PTHR45752">
    <property type="entry name" value="LEUCINE-RICH REPEAT-CONTAINING"/>
    <property type="match status" value="1"/>
</dbReference>
<keyword evidence="1" id="KW-0677">Repeat</keyword>
<dbReference type="Pfam" id="PF00560">
    <property type="entry name" value="LRR_1"/>
    <property type="match status" value="1"/>
</dbReference>
<comment type="caution">
    <text evidence="4">The sequence shown here is derived from an EMBL/GenBank/DDBJ whole genome shotgun (WGS) entry which is preliminary data.</text>
</comment>
<dbReference type="Gene3D" id="3.80.10.10">
    <property type="entry name" value="Ribonuclease Inhibitor"/>
    <property type="match status" value="2"/>
</dbReference>
<accession>A0A9R1VZT1</accession>
<dbReference type="InterPro" id="IPR050715">
    <property type="entry name" value="LRR-SigEffector_domain"/>
</dbReference>